<dbReference type="Pfam" id="PF02481">
    <property type="entry name" value="DNA_processg_A"/>
    <property type="match status" value="1"/>
</dbReference>
<organism evidence="3 4">
    <name type="scientific">Nocardioides perillae</name>
    <dbReference type="NCBI Taxonomy" id="1119534"/>
    <lineage>
        <taxon>Bacteria</taxon>
        <taxon>Bacillati</taxon>
        <taxon>Actinomycetota</taxon>
        <taxon>Actinomycetes</taxon>
        <taxon>Propionibacteriales</taxon>
        <taxon>Nocardioidaceae</taxon>
        <taxon>Nocardioides</taxon>
    </lineage>
</organism>
<dbReference type="PANTHER" id="PTHR43022:SF1">
    <property type="entry name" value="PROTEIN SMF"/>
    <property type="match status" value="1"/>
</dbReference>
<evidence type="ECO:0000259" key="2">
    <source>
        <dbReference type="Pfam" id="PF02481"/>
    </source>
</evidence>
<dbReference type="InterPro" id="IPR057666">
    <property type="entry name" value="DrpA_SLOG"/>
</dbReference>
<evidence type="ECO:0000313" key="3">
    <source>
        <dbReference type="EMBL" id="NYG56380.1"/>
    </source>
</evidence>
<accession>A0A7Y9RU54</accession>
<keyword evidence="4" id="KW-1185">Reference proteome</keyword>
<dbReference type="RefSeq" id="WP_179518643.1">
    <property type="nucleotide sequence ID" value="NZ_JACCAC010000001.1"/>
</dbReference>
<dbReference type="GO" id="GO:0009294">
    <property type="term" value="P:DNA-mediated transformation"/>
    <property type="evidence" value="ECO:0007669"/>
    <property type="project" value="InterPro"/>
</dbReference>
<name>A0A7Y9RU54_9ACTN</name>
<dbReference type="SUPFAM" id="SSF102405">
    <property type="entry name" value="MCP/YpsA-like"/>
    <property type="match status" value="1"/>
</dbReference>
<evidence type="ECO:0000256" key="1">
    <source>
        <dbReference type="ARBA" id="ARBA00006525"/>
    </source>
</evidence>
<reference evidence="3 4" key="1">
    <citation type="submission" date="2020-07" db="EMBL/GenBank/DDBJ databases">
        <title>Sequencing the genomes of 1000 actinobacteria strains.</title>
        <authorList>
            <person name="Klenk H.-P."/>
        </authorList>
    </citation>
    <scope>NUCLEOTIDE SEQUENCE [LARGE SCALE GENOMIC DNA]</scope>
    <source>
        <strain evidence="3 4">DSM 24552</strain>
    </source>
</reference>
<dbReference type="AlphaFoldDB" id="A0A7Y9RU54"/>
<feature type="domain" description="Smf/DprA SLOG" evidence="2">
    <location>
        <begin position="82"/>
        <end position="300"/>
    </location>
</feature>
<gene>
    <name evidence="3" type="ORF">BJ989_002684</name>
</gene>
<dbReference type="InterPro" id="IPR003488">
    <property type="entry name" value="DprA"/>
</dbReference>
<comment type="caution">
    <text evidence="3">The sequence shown here is derived from an EMBL/GenBank/DDBJ whole genome shotgun (WGS) entry which is preliminary data.</text>
</comment>
<sequence>MSAPTAARAGDEDRLARAALSRVVEPGDHRVLRLVRELGAVTVRDALLAQRGQAPAADVAARLAEVDPHAELDRAARTGLRFVVPGDQEWPSGLDDLARPEPLQHRGDVPLGLWVRGPLRLDALHSAVAVVGARSATTYGTRVAGDLAAAVGRAGLPVLSGAAFGIDDAAHRGALGAGGTTVAVLACGADRVYPEAHRSLVEHLAATAAVVSETPPGGAPTRVRFLSRNRLIAALGRGTVVVEAAVRSGALNTANWTERLHRPLGAVPGPVTSAASQGAHQLVRSGAAAVVTSGQEVLELVGRAGEALVDEPRAPARPRDRISARQRVVLDAVPVGRGVGSDAVARACGFGLVETGAELQRLRALGLVDGDAGWRLTDLARRDRPEGGEP</sequence>
<protein>
    <submittedName>
        <fullName evidence="3">DNA processing protein</fullName>
    </submittedName>
</protein>
<evidence type="ECO:0000313" key="4">
    <source>
        <dbReference type="Proteomes" id="UP000544110"/>
    </source>
</evidence>
<dbReference type="Proteomes" id="UP000544110">
    <property type="component" value="Unassembled WGS sequence"/>
</dbReference>
<dbReference type="NCBIfam" id="TIGR00732">
    <property type="entry name" value="dprA"/>
    <property type="match status" value="1"/>
</dbReference>
<comment type="similarity">
    <text evidence="1">Belongs to the DprA/Smf family.</text>
</comment>
<dbReference type="EMBL" id="JACCAC010000001">
    <property type="protein sequence ID" value="NYG56380.1"/>
    <property type="molecule type" value="Genomic_DNA"/>
</dbReference>
<dbReference type="Gene3D" id="3.40.50.450">
    <property type="match status" value="1"/>
</dbReference>
<dbReference type="PANTHER" id="PTHR43022">
    <property type="entry name" value="PROTEIN SMF"/>
    <property type="match status" value="1"/>
</dbReference>
<proteinExistence type="inferred from homology"/>